<dbReference type="Gene3D" id="1.20.1280.50">
    <property type="match status" value="1"/>
</dbReference>
<dbReference type="InterPro" id="IPR001810">
    <property type="entry name" value="F-box_dom"/>
</dbReference>
<feature type="compositionally biased region" description="Low complexity" evidence="4">
    <location>
        <begin position="462"/>
        <end position="492"/>
    </location>
</feature>
<dbReference type="FunFam" id="3.30.160.20:FF:000036">
    <property type="entry name" value="Double-stranded RNA-binding protein 2"/>
    <property type="match status" value="2"/>
</dbReference>
<feature type="domain" description="DRBM" evidence="5">
    <location>
        <begin position="87"/>
        <end position="155"/>
    </location>
</feature>
<dbReference type="EMBL" id="KI537036">
    <property type="protein sequence ID" value="ESR32905.1"/>
    <property type="molecule type" value="Genomic_DNA"/>
</dbReference>
<keyword evidence="1" id="KW-0677">Repeat</keyword>
<accession>V4S2E6</accession>
<dbReference type="AlphaFoldDB" id="V4S2E6"/>
<dbReference type="InterPro" id="IPR044450">
    <property type="entry name" value="AtDRB-like_DSRM_1"/>
</dbReference>
<dbReference type="OMA" id="KEMSHIC"/>
<dbReference type="STRING" id="85681.V4S2E6"/>
<dbReference type="InParanoid" id="V4S2E6"/>
<evidence type="ECO:0000313" key="7">
    <source>
        <dbReference type="EMBL" id="ESR32905.1"/>
    </source>
</evidence>
<dbReference type="eggNOG" id="ENOG502QTBA">
    <property type="taxonomic scope" value="Eukaryota"/>
</dbReference>
<evidence type="ECO:0000256" key="2">
    <source>
        <dbReference type="ARBA" id="ARBA00022884"/>
    </source>
</evidence>
<dbReference type="SUPFAM" id="SSF54768">
    <property type="entry name" value="dsRNA-binding domain-like"/>
    <property type="match status" value="2"/>
</dbReference>
<dbReference type="PROSITE" id="PS50137">
    <property type="entry name" value="DS_RBD"/>
    <property type="match status" value="2"/>
</dbReference>
<feature type="region of interest" description="Disordered" evidence="4">
    <location>
        <begin position="551"/>
        <end position="570"/>
    </location>
</feature>
<dbReference type="PANTHER" id="PTHR46031:SF26">
    <property type="entry name" value="DOUBLE-STRANDED RNA-BINDING PROTEIN 2"/>
    <property type="match status" value="1"/>
</dbReference>
<dbReference type="GO" id="GO:0003725">
    <property type="term" value="F:double-stranded RNA binding"/>
    <property type="evidence" value="ECO:0007669"/>
    <property type="project" value="InterPro"/>
</dbReference>
<dbReference type="InterPro" id="IPR014720">
    <property type="entry name" value="dsRBD_dom"/>
</dbReference>
<sequence>MYKNQLQELAQRSCFNLPSYSCIREGPDHAPRFKAAVNFNGETFESPTFCSTLRQAEHAAAEVALDVLSKKGPSKVLAARVLDETGVYKNLLQETSHRAGLKLPVYTTVRSGPGHGPVFSCTVELAGVSFTGEPAKTKKQAQKNAALAAWSALKKQAKSAFSSSSFSPPSSESGTNDEQDQAIIARYLATLKGPETNNSQREHRTIGVSASIRREVIPYGDARSLNSLQHQNWHCIPFYPQLSLYQTCPQERVFRQQENLLALSSLPSPSPRPQIFPFIRSMFQPDHGYYFPSLVEQPVSLVPEIGPFLYFSNRVMPVPVRNVSQVSIQEIEENPRMEEDWRKGDGGSDCWQNNCPSNVPRLSQSEIPNSLVSFNSQSEQRMQEGLQEKGEEKSVSSAPNAEISNQLQRNQTEQYNWFSPGFIDARFRPTTISKDGDKFRLQNTVSLDNLQSDIRPRNSTMVSSSGSVRGSVPPSFAAPTTIRASATASTASLRPQSSNPLVRAPPPRRTAASFCSSRPWPEGMRNQGGLPSRHYMAPAVHIRSVVPVCSAPPSKKYPDPSREKRTEEQRGDISATYSFLNDKSSTFYSGVKLVLHVVYMIITYKTRRLQFLKILNYASTSDSNYFKRLRSAYCLPEDIAFKIISFLEESEVCALGCCSRFWRNLCGSDCIWESLSKQRWPLLNNESSSVQNSGPTSEGWRGFYMNRHIEIVNGATDVVKHVERCTRSESLEVGDYLQAIEDLSTMHLGFKDVQMFLFKPKLNVLLSLVGLHYCIFRLNVPPEYVAEALTSRKISDREVCIKWWKLGRWFYGFRMRDEYHSRWVSLADLVTKKEEEVLGVLHRGAIHEVLRVQISFVISLDTPWFSRGTLGQG</sequence>
<dbReference type="SMART" id="SM00256">
    <property type="entry name" value="FBOX"/>
    <property type="match status" value="1"/>
</dbReference>
<feature type="domain" description="F-box" evidence="6">
    <location>
        <begin position="629"/>
        <end position="675"/>
    </location>
</feature>
<proteinExistence type="predicted"/>
<dbReference type="CDD" id="cd19907">
    <property type="entry name" value="DSRM_AtDRB-like_rpt1"/>
    <property type="match status" value="1"/>
</dbReference>
<feature type="region of interest" description="Disordered" evidence="4">
    <location>
        <begin position="378"/>
        <end position="400"/>
    </location>
</feature>
<protein>
    <recommendedName>
        <fullName evidence="9">F-box domain-containing protein</fullName>
    </recommendedName>
</protein>
<keyword evidence="8" id="KW-1185">Reference proteome</keyword>
<feature type="region of interest" description="Disordered" evidence="4">
    <location>
        <begin position="456"/>
        <end position="531"/>
    </location>
</feature>
<dbReference type="PROSITE" id="PS50181">
    <property type="entry name" value="FBOX"/>
    <property type="match status" value="1"/>
</dbReference>
<dbReference type="PANTHER" id="PTHR46031">
    <property type="match status" value="1"/>
</dbReference>
<dbReference type="Pfam" id="PF00035">
    <property type="entry name" value="dsrm"/>
    <property type="match status" value="2"/>
</dbReference>
<dbReference type="InterPro" id="IPR044451">
    <property type="entry name" value="AtDRB-like_DSRM_2"/>
</dbReference>
<feature type="domain" description="DRBM" evidence="5">
    <location>
        <begin position="1"/>
        <end position="70"/>
    </location>
</feature>
<feature type="compositionally biased region" description="Basic and acidic residues" evidence="4">
    <location>
        <begin position="556"/>
        <end position="570"/>
    </location>
</feature>
<evidence type="ECO:0000256" key="1">
    <source>
        <dbReference type="ARBA" id="ARBA00022737"/>
    </source>
</evidence>
<dbReference type="Proteomes" id="UP000030687">
    <property type="component" value="Unassembled WGS sequence"/>
</dbReference>
<gene>
    <name evidence="7" type="ORF">CICLE_v10006777mg</name>
</gene>
<dbReference type="InterPro" id="IPR036047">
    <property type="entry name" value="F-box-like_dom_sf"/>
</dbReference>
<dbReference type="CDD" id="cd19908">
    <property type="entry name" value="DSRM_AtDRB-like_rpt2"/>
    <property type="match status" value="1"/>
</dbReference>
<organism evidence="7 8">
    <name type="scientific">Citrus clementina</name>
    <name type="common">Clementine</name>
    <name type="synonym">Citrus deliciosa x Citrus sinensis</name>
    <dbReference type="NCBI Taxonomy" id="85681"/>
    <lineage>
        <taxon>Eukaryota</taxon>
        <taxon>Viridiplantae</taxon>
        <taxon>Streptophyta</taxon>
        <taxon>Embryophyta</taxon>
        <taxon>Tracheophyta</taxon>
        <taxon>Spermatophyta</taxon>
        <taxon>Magnoliopsida</taxon>
        <taxon>eudicotyledons</taxon>
        <taxon>Gunneridae</taxon>
        <taxon>Pentapetalae</taxon>
        <taxon>rosids</taxon>
        <taxon>malvids</taxon>
        <taxon>Sapindales</taxon>
        <taxon>Rutaceae</taxon>
        <taxon>Aurantioideae</taxon>
        <taxon>Citrus</taxon>
    </lineage>
</organism>
<dbReference type="Gene3D" id="3.30.160.20">
    <property type="match status" value="2"/>
</dbReference>
<evidence type="ECO:0000313" key="8">
    <source>
        <dbReference type="Proteomes" id="UP000030687"/>
    </source>
</evidence>
<dbReference type="Pfam" id="PF12937">
    <property type="entry name" value="F-box-like"/>
    <property type="match status" value="1"/>
</dbReference>
<name>V4S2E6_CITCL</name>
<dbReference type="Gramene" id="ESR32905">
    <property type="protein sequence ID" value="ESR32905"/>
    <property type="gene ID" value="CICLE_v10006777mg"/>
</dbReference>
<dbReference type="SUPFAM" id="SSF81383">
    <property type="entry name" value="F-box domain"/>
    <property type="match status" value="1"/>
</dbReference>
<evidence type="ECO:0008006" key="9">
    <source>
        <dbReference type="Google" id="ProtNLM"/>
    </source>
</evidence>
<reference evidence="7 8" key="1">
    <citation type="submission" date="2013-10" db="EMBL/GenBank/DDBJ databases">
        <authorList>
            <consortium name="International Citrus Genome Consortium"/>
            <person name="Jenkins J."/>
            <person name="Schmutz J."/>
            <person name="Prochnik S."/>
            <person name="Rokhsar D."/>
            <person name="Gmitter F."/>
            <person name="Ollitrault P."/>
            <person name="Machado M."/>
            <person name="Talon M."/>
            <person name="Wincker P."/>
            <person name="Jaillon O."/>
            <person name="Morgante M."/>
        </authorList>
    </citation>
    <scope>NUCLEOTIDE SEQUENCE</scope>
    <source>
        <strain evidence="8">cv. Clemenules</strain>
    </source>
</reference>
<evidence type="ECO:0000256" key="4">
    <source>
        <dbReference type="SAM" id="MobiDB-lite"/>
    </source>
</evidence>
<evidence type="ECO:0000256" key="3">
    <source>
        <dbReference type="PROSITE-ProRule" id="PRU00266"/>
    </source>
</evidence>
<dbReference type="SMART" id="SM00358">
    <property type="entry name" value="DSRM"/>
    <property type="match status" value="2"/>
</dbReference>
<evidence type="ECO:0000259" key="5">
    <source>
        <dbReference type="PROSITE" id="PS50137"/>
    </source>
</evidence>
<keyword evidence="2 3" id="KW-0694">RNA-binding</keyword>
<evidence type="ECO:0000259" key="6">
    <source>
        <dbReference type="PROSITE" id="PS50181"/>
    </source>
</evidence>
<dbReference type="KEGG" id="cic:CICLE_v10006777mg"/>